<name>A0ABY0V5E9_9ACTO</name>
<dbReference type="InterPro" id="IPR012336">
    <property type="entry name" value="Thioredoxin-like_fold"/>
</dbReference>
<evidence type="ECO:0000256" key="2">
    <source>
        <dbReference type="ARBA" id="ARBA00009333"/>
    </source>
</evidence>
<protein>
    <submittedName>
        <fullName evidence="13">Alkyl hydroperoxide reductase subunit F</fullName>
    </submittedName>
</protein>
<evidence type="ECO:0000256" key="8">
    <source>
        <dbReference type="ARBA" id="ARBA00023157"/>
    </source>
</evidence>
<dbReference type="InterPro" id="IPR036249">
    <property type="entry name" value="Thioredoxin-like_sf"/>
</dbReference>
<dbReference type="PIRSF" id="PIRSF000238">
    <property type="entry name" value="AhpF"/>
    <property type="match status" value="1"/>
</dbReference>
<dbReference type="PRINTS" id="PR00368">
    <property type="entry name" value="FADPNR"/>
</dbReference>
<dbReference type="NCBIfam" id="TIGR03140">
    <property type="entry name" value="AhpF"/>
    <property type="match status" value="1"/>
</dbReference>
<dbReference type="Gene3D" id="3.40.30.80">
    <property type="match status" value="1"/>
</dbReference>
<dbReference type="CDD" id="cd02974">
    <property type="entry name" value="AhpF_NTD_N"/>
    <property type="match status" value="1"/>
</dbReference>
<keyword evidence="9" id="KW-0676">Redox-active center</keyword>
<dbReference type="InterPro" id="IPR050097">
    <property type="entry name" value="Ferredoxin-NADP_redctase_2"/>
</dbReference>
<evidence type="ECO:0000256" key="6">
    <source>
        <dbReference type="ARBA" id="ARBA00023002"/>
    </source>
</evidence>
<dbReference type="InterPro" id="IPR012081">
    <property type="entry name" value="Alkyl_hydroperoxide_Rdtase_suF"/>
</dbReference>
<dbReference type="Pfam" id="PF13192">
    <property type="entry name" value="Thioredoxin_3"/>
    <property type="match status" value="1"/>
</dbReference>
<comment type="cofactor">
    <cofactor evidence="1">
        <name>FAD</name>
        <dbReference type="ChEBI" id="CHEBI:57692"/>
    </cofactor>
</comment>
<evidence type="ECO:0000256" key="5">
    <source>
        <dbReference type="ARBA" id="ARBA00022827"/>
    </source>
</evidence>
<dbReference type="InterPro" id="IPR023753">
    <property type="entry name" value="FAD/NAD-binding_dom"/>
</dbReference>
<evidence type="ECO:0000256" key="10">
    <source>
        <dbReference type="ARBA" id="ARBA00048132"/>
    </source>
</evidence>
<evidence type="ECO:0000256" key="1">
    <source>
        <dbReference type="ARBA" id="ARBA00001974"/>
    </source>
</evidence>
<dbReference type="CDD" id="cd03026">
    <property type="entry name" value="AhpF_NTD_C"/>
    <property type="match status" value="1"/>
</dbReference>
<gene>
    <name evidence="13" type="ORF">SAMN04489714_0322</name>
</gene>
<proteinExistence type="inferred from homology"/>
<dbReference type="EMBL" id="LT629792">
    <property type="protein sequence ID" value="SDT86579.1"/>
    <property type="molecule type" value="Genomic_DNA"/>
</dbReference>
<evidence type="ECO:0000313" key="14">
    <source>
        <dbReference type="Proteomes" id="UP000198976"/>
    </source>
</evidence>
<feature type="domain" description="FAD/NAD(P)-binding" evidence="11">
    <location>
        <begin position="213"/>
        <end position="511"/>
    </location>
</feature>
<evidence type="ECO:0000256" key="9">
    <source>
        <dbReference type="ARBA" id="ARBA00023284"/>
    </source>
</evidence>
<sequence length="529" mass="56902">MPVLNDQLSAQLSQLLTKVVAPIELAASLDNSDLSAQVRELLEEIAAKSENITLTDEANPRTPSFAVRRIGTDVEVRFAGLPLGHEFSSLVLALLQVGGHPAKISDEQRQAIQRIKGPREFVTYMSLTCQNCPEVVQALNTISIINPSIRHTAVEGGAFQSEVENHGIMSVPVTFEGDEMFSSGRTTLDDFVSMLDEGGAQAAVDQMNQEEPYDVVIVGGGPAASSAAIYTARKGIRTAMVMDHRGGQVVETESIENAISQVHTTGSQLAADLTEHINQYDIDVYVPQWADRLEIAAVSADDNSRDYPLHTVVTRSGGHLRARSVIVASGATWRTLGVPGEEEYRNKGVSFCPHCDGPLFKNKDVVVIGGGNSGIEAAIDLAGVARHVTVVEFLDQLKADRVLLDAMDALDNVDVIVGARSTEVIGDGQKVTALAYEDRASGETRSVDTDGIFIQIGLVPNTQWLPEEVELSDRREVVTDREGKTNVLGIFAAGDCTDEPYKQIVTAFGSGATAALSAFNYLIRAPHHD</sequence>
<evidence type="ECO:0000256" key="7">
    <source>
        <dbReference type="ARBA" id="ARBA00023027"/>
    </source>
</evidence>
<comment type="subunit">
    <text evidence="3">Homodimer.</text>
</comment>
<dbReference type="InterPro" id="IPR036188">
    <property type="entry name" value="FAD/NAD-bd_sf"/>
</dbReference>
<feature type="domain" description="Thioredoxin-like fold" evidence="12">
    <location>
        <begin position="125"/>
        <end position="192"/>
    </location>
</feature>
<keyword evidence="8" id="KW-1015">Disulfide bond</keyword>
<keyword evidence="7" id="KW-0520">NAD</keyword>
<evidence type="ECO:0000313" key="13">
    <source>
        <dbReference type="EMBL" id="SDT86579.1"/>
    </source>
</evidence>
<dbReference type="PANTHER" id="PTHR48105">
    <property type="entry name" value="THIOREDOXIN REDUCTASE 1-RELATED-RELATED"/>
    <property type="match status" value="1"/>
</dbReference>
<keyword evidence="5" id="KW-0274">FAD</keyword>
<evidence type="ECO:0000256" key="4">
    <source>
        <dbReference type="ARBA" id="ARBA00022630"/>
    </source>
</evidence>
<dbReference type="InterPro" id="IPR044142">
    <property type="entry name" value="AhpF_NTD_N"/>
</dbReference>
<keyword evidence="14" id="KW-1185">Reference proteome</keyword>
<dbReference type="Pfam" id="PF07992">
    <property type="entry name" value="Pyr_redox_2"/>
    <property type="match status" value="1"/>
</dbReference>
<evidence type="ECO:0000259" key="12">
    <source>
        <dbReference type="Pfam" id="PF13192"/>
    </source>
</evidence>
<dbReference type="PROSITE" id="PS00573">
    <property type="entry name" value="PYRIDINE_REDOX_2"/>
    <property type="match status" value="1"/>
</dbReference>
<evidence type="ECO:0000259" key="11">
    <source>
        <dbReference type="Pfam" id="PF07992"/>
    </source>
</evidence>
<dbReference type="SUPFAM" id="SSF52833">
    <property type="entry name" value="Thioredoxin-like"/>
    <property type="match status" value="2"/>
</dbReference>
<dbReference type="Proteomes" id="UP000198976">
    <property type="component" value="Chromosome I"/>
</dbReference>
<accession>A0ABY0V5E9</accession>
<dbReference type="PRINTS" id="PR00469">
    <property type="entry name" value="PNDRDTASEII"/>
</dbReference>
<dbReference type="PROSITE" id="PS51354">
    <property type="entry name" value="GLUTAREDOXIN_2"/>
    <property type="match status" value="1"/>
</dbReference>
<dbReference type="RefSeq" id="WP_058237800.1">
    <property type="nucleotide sequence ID" value="NZ_LT629792.1"/>
</dbReference>
<dbReference type="InterPro" id="IPR044141">
    <property type="entry name" value="AhpF_NTD_C"/>
</dbReference>
<dbReference type="SUPFAM" id="SSF51905">
    <property type="entry name" value="FAD/NAD(P)-binding domain"/>
    <property type="match status" value="1"/>
</dbReference>
<dbReference type="Gene3D" id="3.50.50.60">
    <property type="entry name" value="FAD/NAD(P)-binding domain"/>
    <property type="match status" value="2"/>
</dbReference>
<dbReference type="InterPro" id="IPR008255">
    <property type="entry name" value="Pyr_nucl-diS_OxRdtase_2_AS"/>
</dbReference>
<organism evidence="13 14">
    <name type="scientific">Schaalia radingae</name>
    <dbReference type="NCBI Taxonomy" id="131110"/>
    <lineage>
        <taxon>Bacteria</taxon>
        <taxon>Bacillati</taxon>
        <taxon>Actinomycetota</taxon>
        <taxon>Actinomycetes</taxon>
        <taxon>Actinomycetales</taxon>
        <taxon>Actinomycetaceae</taxon>
        <taxon>Schaalia</taxon>
    </lineage>
</organism>
<keyword evidence="4" id="KW-0285">Flavoprotein</keyword>
<reference evidence="13 14" key="1">
    <citation type="submission" date="2016-10" db="EMBL/GenBank/DDBJ databases">
        <authorList>
            <person name="Varghese N."/>
            <person name="Submissions S."/>
        </authorList>
    </citation>
    <scope>NUCLEOTIDE SEQUENCE [LARGE SCALE GENOMIC DNA]</scope>
    <source>
        <strain evidence="13 14">DSM 9169</strain>
    </source>
</reference>
<keyword evidence="6" id="KW-0560">Oxidoreductase</keyword>
<comment type="catalytic activity">
    <reaction evidence="10">
        <text>[thioredoxin]-dithiol + NADP(+) = [thioredoxin]-disulfide + NADPH + H(+)</text>
        <dbReference type="Rhea" id="RHEA:20345"/>
        <dbReference type="Rhea" id="RHEA-COMP:10698"/>
        <dbReference type="Rhea" id="RHEA-COMP:10700"/>
        <dbReference type="ChEBI" id="CHEBI:15378"/>
        <dbReference type="ChEBI" id="CHEBI:29950"/>
        <dbReference type="ChEBI" id="CHEBI:50058"/>
        <dbReference type="ChEBI" id="CHEBI:57783"/>
        <dbReference type="ChEBI" id="CHEBI:58349"/>
        <dbReference type="EC" id="1.8.1.9"/>
    </reaction>
</comment>
<comment type="similarity">
    <text evidence="2">Belongs to the class-II pyridine nucleotide-disulfide oxidoreductase family.</text>
</comment>
<evidence type="ECO:0000256" key="3">
    <source>
        <dbReference type="ARBA" id="ARBA00011738"/>
    </source>
</evidence>